<dbReference type="Pfam" id="PF13531">
    <property type="entry name" value="SBP_bac_11"/>
    <property type="match status" value="1"/>
</dbReference>
<proteinExistence type="predicted"/>
<dbReference type="KEGG" id="ccot:CCAX7_51400"/>
<dbReference type="InterPro" id="IPR002035">
    <property type="entry name" value="VWF_A"/>
</dbReference>
<dbReference type="PROSITE" id="PS50234">
    <property type="entry name" value="VWFA"/>
    <property type="match status" value="1"/>
</dbReference>
<evidence type="ECO:0000313" key="1">
    <source>
        <dbReference type="EMBL" id="BDI33089.1"/>
    </source>
</evidence>
<dbReference type="EMBL" id="AP025739">
    <property type="protein sequence ID" value="BDI33089.1"/>
    <property type="molecule type" value="Genomic_DNA"/>
</dbReference>
<dbReference type="InterPro" id="IPR036465">
    <property type="entry name" value="vWFA_dom_sf"/>
</dbReference>
<dbReference type="Proteomes" id="UP000287394">
    <property type="component" value="Chromosome"/>
</dbReference>
<protein>
    <submittedName>
        <fullName evidence="1">VWA domain-containing protein</fullName>
    </submittedName>
</protein>
<keyword evidence="2" id="KW-1185">Reference proteome</keyword>
<dbReference type="SUPFAM" id="SSF53300">
    <property type="entry name" value="vWA-like"/>
    <property type="match status" value="1"/>
</dbReference>
<organism evidence="1 2">
    <name type="scientific">Capsulimonas corticalis</name>
    <dbReference type="NCBI Taxonomy" id="2219043"/>
    <lineage>
        <taxon>Bacteria</taxon>
        <taxon>Bacillati</taxon>
        <taxon>Armatimonadota</taxon>
        <taxon>Armatimonadia</taxon>
        <taxon>Capsulimonadales</taxon>
        <taxon>Capsulimonadaceae</taxon>
        <taxon>Capsulimonas</taxon>
    </lineage>
</organism>
<dbReference type="OrthoDB" id="5621159at2"/>
<dbReference type="RefSeq" id="WP_119319241.1">
    <property type="nucleotide sequence ID" value="NZ_AP025739.1"/>
</dbReference>
<evidence type="ECO:0000313" key="2">
    <source>
        <dbReference type="Proteomes" id="UP000287394"/>
    </source>
</evidence>
<sequence>MKWIWALTAAIVIGALGGCDSQQSAPPDGPTDISADSGKPADLTILSGSENKPLEPIIQRYAHDHNLTVRMDYAGSVDIMQQLENNTVADNAVWPANSLWNTLGDTHKLVKHSESIMRTPVVFGVKKSVAAKLGWIGKPVTVEQILQAAESGRLRYMMTSATQSNSGASAYIGYLYAFSHNPEVLTMEQLQKPELQAKIKRILGTVNRSAGSSGWLKDLFLSKYDSYDGMVNYESVIIDADKELVAAGKEPLYVIYPVDGLAIADSPLGYVDKGDAAKEKQFLDLQQYLLSQPVQQQLLAQGRRVGLVGMSLTNADKTVFNPDWGIDPKRVLSPIRFPSADVLRAALNLYQSALRKPSVTVYCLDFSGSMQGKGEEQVKSAMRLLLDQQQAKQQLLQASPQDKTTVIAFSDHILGEWSAVGNDPAALSALDAKVNALNADGGTDIYHPAMRAFDIIKQQPNLEQSFPAVILMTDGQSNQNLFTDFTQHVDPMGLKADVPVFAILFGDADKSQLQQLTDHTSGKIFDGSQNLVGAFREVKGYN</sequence>
<name>A0A402CPG4_9BACT</name>
<dbReference type="AlphaFoldDB" id="A0A402CPG4"/>
<reference evidence="1 2" key="1">
    <citation type="journal article" date="2019" name="Int. J. Syst. Evol. Microbiol.">
        <title>Capsulimonas corticalis gen. nov., sp. nov., an aerobic capsulated bacterium, of a novel bacterial order, Capsulimonadales ord. nov., of the class Armatimonadia of the phylum Armatimonadetes.</title>
        <authorList>
            <person name="Li J."/>
            <person name="Kudo C."/>
            <person name="Tonouchi A."/>
        </authorList>
    </citation>
    <scope>NUCLEOTIDE SEQUENCE [LARGE SCALE GENOMIC DNA]</scope>
    <source>
        <strain evidence="1 2">AX-7</strain>
    </source>
</reference>
<dbReference type="SUPFAM" id="SSF53850">
    <property type="entry name" value="Periplasmic binding protein-like II"/>
    <property type="match status" value="1"/>
</dbReference>
<accession>A0A402CPG4</accession>
<dbReference type="Pfam" id="PF13768">
    <property type="entry name" value="VWA_3"/>
    <property type="match status" value="1"/>
</dbReference>
<dbReference type="Gene3D" id="3.40.50.410">
    <property type="entry name" value="von Willebrand factor, type A domain"/>
    <property type="match status" value="1"/>
</dbReference>
<dbReference type="PROSITE" id="PS51257">
    <property type="entry name" value="PROKAR_LIPOPROTEIN"/>
    <property type="match status" value="1"/>
</dbReference>
<gene>
    <name evidence="1" type="ORF">CCAX7_51400</name>
</gene>